<dbReference type="SUPFAM" id="SSF49452">
    <property type="entry name" value="Starch-binding domain-like"/>
    <property type="match status" value="1"/>
</dbReference>
<gene>
    <name evidence="1" type="ORF">RhiirA4_480640</name>
</gene>
<protein>
    <recommendedName>
        <fullName evidence="3">CBM20 domain-containing protein</fullName>
    </recommendedName>
</protein>
<proteinExistence type="predicted"/>
<organism evidence="1 2">
    <name type="scientific">Rhizophagus irregularis</name>
    <dbReference type="NCBI Taxonomy" id="588596"/>
    <lineage>
        <taxon>Eukaryota</taxon>
        <taxon>Fungi</taxon>
        <taxon>Fungi incertae sedis</taxon>
        <taxon>Mucoromycota</taxon>
        <taxon>Glomeromycotina</taxon>
        <taxon>Glomeromycetes</taxon>
        <taxon>Glomerales</taxon>
        <taxon>Glomeraceae</taxon>
        <taxon>Rhizophagus</taxon>
    </lineage>
</organism>
<dbReference type="EMBL" id="LLXI01003087">
    <property type="protein sequence ID" value="PKY58594.1"/>
    <property type="molecule type" value="Genomic_DNA"/>
</dbReference>
<comment type="caution">
    <text evidence="1">The sequence shown here is derived from an EMBL/GenBank/DDBJ whole genome shotgun (WGS) entry which is preliminary data.</text>
</comment>
<sequence length="208" mass="24152">IDKVGNPVVLGNVKELGSWKSPIVKFSPQNRTYWRSSPVIISLSSVSGEIQYKYAIHVSAKPLYSLGGFGRESVLHGREERIIFEGNGNRDNRMLNIERNNQFDIFINNNQLPRLYPNTIRDFAFVDYIYNSVKADNLKAKVLEYQHLLILHNDYTISASNLDFIADRIDIRLNKDKRLFLCFLLGHYTSRRQVSFYELQNKFQSDAI</sequence>
<name>A0A2I1HI84_9GLOM</name>
<evidence type="ECO:0008006" key="3">
    <source>
        <dbReference type="Google" id="ProtNLM"/>
    </source>
</evidence>
<evidence type="ECO:0000313" key="1">
    <source>
        <dbReference type="EMBL" id="PKY58594.1"/>
    </source>
</evidence>
<feature type="non-terminal residue" evidence="1">
    <location>
        <position position="1"/>
    </location>
</feature>
<dbReference type="InterPro" id="IPR013784">
    <property type="entry name" value="Carb-bd-like_fold"/>
</dbReference>
<dbReference type="GO" id="GO:0030246">
    <property type="term" value="F:carbohydrate binding"/>
    <property type="evidence" value="ECO:0007669"/>
    <property type="project" value="InterPro"/>
</dbReference>
<reference evidence="1 2" key="1">
    <citation type="submission" date="2015-10" db="EMBL/GenBank/DDBJ databases">
        <title>Genome analyses suggest a sexual origin of heterokaryosis in a supposedly ancient asexual fungus.</title>
        <authorList>
            <person name="Ropars J."/>
            <person name="Sedzielewska K."/>
            <person name="Noel J."/>
            <person name="Charron P."/>
            <person name="Farinelli L."/>
            <person name="Marton T."/>
            <person name="Kruger M."/>
            <person name="Pelin A."/>
            <person name="Brachmann A."/>
            <person name="Corradi N."/>
        </authorList>
    </citation>
    <scope>NUCLEOTIDE SEQUENCE [LARGE SCALE GENOMIC DNA]</scope>
    <source>
        <strain evidence="1 2">A4</strain>
    </source>
</reference>
<evidence type="ECO:0000313" key="2">
    <source>
        <dbReference type="Proteomes" id="UP000234323"/>
    </source>
</evidence>
<keyword evidence="2" id="KW-1185">Reference proteome</keyword>
<dbReference type="AlphaFoldDB" id="A0A2I1HI84"/>
<accession>A0A2I1HI84</accession>
<dbReference type="Proteomes" id="UP000234323">
    <property type="component" value="Unassembled WGS sequence"/>
</dbReference>